<name>A0A951UBZ3_9CYAN</name>
<dbReference type="InterPro" id="IPR010980">
    <property type="entry name" value="Cyt_c/b562"/>
</dbReference>
<dbReference type="GO" id="GO:0020037">
    <property type="term" value="F:heme binding"/>
    <property type="evidence" value="ECO:0007669"/>
    <property type="project" value="InterPro"/>
</dbReference>
<proteinExistence type="predicted"/>
<accession>A0A951UBZ3</accession>
<dbReference type="AlphaFoldDB" id="A0A951UBZ3"/>
<dbReference type="GO" id="GO:0022900">
    <property type="term" value="P:electron transport chain"/>
    <property type="evidence" value="ECO:0007669"/>
    <property type="project" value="InterPro"/>
</dbReference>
<comment type="caution">
    <text evidence="1">The sequence shown here is derived from an EMBL/GenBank/DDBJ whole genome shotgun (WGS) entry which is preliminary data.</text>
</comment>
<dbReference type="PROSITE" id="PS51257">
    <property type="entry name" value="PROKAR_LIPOPROTEIN"/>
    <property type="match status" value="1"/>
</dbReference>
<evidence type="ECO:0000313" key="2">
    <source>
        <dbReference type="Proteomes" id="UP000753908"/>
    </source>
</evidence>
<gene>
    <name evidence="1" type="ORF">KME25_24510</name>
</gene>
<evidence type="ECO:0000313" key="1">
    <source>
        <dbReference type="EMBL" id="MBW4547575.1"/>
    </source>
</evidence>
<dbReference type="SUPFAM" id="SSF47175">
    <property type="entry name" value="Cytochromes"/>
    <property type="match status" value="1"/>
</dbReference>
<organism evidence="1 2">
    <name type="scientific">Symplocastrum torsivum CPER-KK1</name>
    <dbReference type="NCBI Taxonomy" id="450513"/>
    <lineage>
        <taxon>Bacteria</taxon>
        <taxon>Bacillati</taxon>
        <taxon>Cyanobacteriota</taxon>
        <taxon>Cyanophyceae</taxon>
        <taxon>Oscillatoriophycideae</taxon>
        <taxon>Oscillatoriales</taxon>
        <taxon>Microcoleaceae</taxon>
        <taxon>Symplocastrum</taxon>
    </lineage>
</organism>
<sequence length="146" mass="16115">MHFPKRYFVLFSLTTAISLWTVSCTQSKVSECKKIMEVANRAVSEAKSVTKGEKANDPKSVMQAADAMEKASRAMEAINVKDEKLQDYQAGFINVYRDTSKATRNFIAASQKNDRSAAEAARLGVQQATTLEKQIVADFNTYCSGS</sequence>
<reference evidence="1" key="2">
    <citation type="journal article" date="2022" name="Microbiol. Resour. Announc.">
        <title>Metagenome Sequencing to Explore Phylogenomics of Terrestrial Cyanobacteria.</title>
        <authorList>
            <person name="Ward R.D."/>
            <person name="Stajich J.E."/>
            <person name="Johansen J.R."/>
            <person name="Huntemann M."/>
            <person name="Clum A."/>
            <person name="Foster B."/>
            <person name="Foster B."/>
            <person name="Roux S."/>
            <person name="Palaniappan K."/>
            <person name="Varghese N."/>
            <person name="Mukherjee S."/>
            <person name="Reddy T.B.K."/>
            <person name="Daum C."/>
            <person name="Copeland A."/>
            <person name="Chen I.A."/>
            <person name="Ivanova N.N."/>
            <person name="Kyrpides N.C."/>
            <person name="Shapiro N."/>
            <person name="Eloe-Fadrosh E.A."/>
            <person name="Pietrasiak N."/>
        </authorList>
    </citation>
    <scope>NUCLEOTIDE SEQUENCE</scope>
    <source>
        <strain evidence="1">CPER-KK1</strain>
    </source>
</reference>
<reference evidence="1" key="1">
    <citation type="submission" date="2021-05" db="EMBL/GenBank/DDBJ databases">
        <authorList>
            <person name="Pietrasiak N."/>
            <person name="Ward R."/>
            <person name="Stajich J.E."/>
            <person name="Kurbessoian T."/>
        </authorList>
    </citation>
    <scope>NUCLEOTIDE SEQUENCE</scope>
    <source>
        <strain evidence="1">CPER-KK1</strain>
    </source>
</reference>
<protein>
    <submittedName>
        <fullName evidence="1">Uncharacterized protein</fullName>
    </submittedName>
</protein>
<dbReference type="GO" id="GO:0005506">
    <property type="term" value="F:iron ion binding"/>
    <property type="evidence" value="ECO:0007669"/>
    <property type="project" value="InterPro"/>
</dbReference>
<dbReference type="EMBL" id="JAHHIF010000044">
    <property type="protein sequence ID" value="MBW4547575.1"/>
    <property type="molecule type" value="Genomic_DNA"/>
</dbReference>
<dbReference type="Proteomes" id="UP000753908">
    <property type="component" value="Unassembled WGS sequence"/>
</dbReference>
<dbReference type="GO" id="GO:0009055">
    <property type="term" value="F:electron transfer activity"/>
    <property type="evidence" value="ECO:0007669"/>
    <property type="project" value="InterPro"/>
</dbReference>